<evidence type="ECO:0000256" key="1">
    <source>
        <dbReference type="ARBA" id="ARBA00005568"/>
    </source>
</evidence>
<evidence type="ECO:0000259" key="4">
    <source>
        <dbReference type="Pfam" id="PF03328"/>
    </source>
</evidence>
<dbReference type="InterPro" id="IPR050251">
    <property type="entry name" value="HpcH-HpaI_aldolase"/>
</dbReference>
<evidence type="ECO:0000256" key="2">
    <source>
        <dbReference type="ARBA" id="ARBA00022723"/>
    </source>
</evidence>
<dbReference type="Pfam" id="PF03328">
    <property type="entry name" value="HpcH_HpaI"/>
    <property type="match status" value="1"/>
</dbReference>
<evidence type="ECO:0000313" key="5">
    <source>
        <dbReference type="EMBL" id="HIR13900.1"/>
    </source>
</evidence>
<dbReference type="InterPro" id="IPR005000">
    <property type="entry name" value="Aldolase/citrate-lyase_domain"/>
</dbReference>
<dbReference type="Proteomes" id="UP000886757">
    <property type="component" value="Unassembled WGS sequence"/>
</dbReference>
<keyword evidence="3" id="KW-0456">Lyase</keyword>
<comment type="similarity">
    <text evidence="1">Belongs to the HpcH/HpaI aldolase family.</text>
</comment>
<dbReference type="GO" id="GO:0005737">
    <property type="term" value="C:cytoplasm"/>
    <property type="evidence" value="ECO:0007669"/>
    <property type="project" value="TreeGrafter"/>
</dbReference>
<evidence type="ECO:0000313" key="6">
    <source>
        <dbReference type="Proteomes" id="UP000886757"/>
    </source>
</evidence>
<dbReference type="GO" id="GO:0046872">
    <property type="term" value="F:metal ion binding"/>
    <property type="evidence" value="ECO:0007669"/>
    <property type="project" value="UniProtKB-KW"/>
</dbReference>
<dbReference type="AlphaFoldDB" id="A0A9D1ACL5"/>
<evidence type="ECO:0000256" key="3">
    <source>
        <dbReference type="ARBA" id="ARBA00023239"/>
    </source>
</evidence>
<proteinExistence type="inferred from homology"/>
<reference evidence="5" key="1">
    <citation type="submission" date="2020-10" db="EMBL/GenBank/DDBJ databases">
        <authorList>
            <person name="Gilroy R."/>
        </authorList>
    </citation>
    <scope>NUCLEOTIDE SEQUENCE</scope>
    <source>
        <strain evidence="5">ChiSjej4B22-8148</strain>
    </source>
</reference>
<dbReference type="SUPFAM" id="SSF51621">
    <property type="entry name" value="Phosphoenolpyruvate/pyruvate domain"/>
    <property type="match status" value="1"/>
</dbReference>
<keyword evidence="2" id="KW-0479">Metal-binding</keyword>
<dbReference type="GO" id="GO:0016832">
    <property type="term" value="F:aldehyde-lyase activity"/>
    <property type="evidence" value="ECO:0007669"/>
    <property type="project" value="TreeGrafter"/>
</dbReference>
<accession>A0A9D1ACL5</accession>
<feature type="domain" description="HpcH/HpaI aldolase/citrate lyase" evidence="4">
    <location>
        <begin position="23"/>
        <end position="207"/>
    </location>
</feature>
<comment type="caution">
    <text evidence="5">The sequence shown here is derived from an EMBL/GenBank/DDBJ whole genome shotgun (WGS) entry which is preliminary data.</text>
</comment>
<gene>
    <name evidence="5" type="ORF">IAB31_08265</name>
</gene>
<dbReference type="PANTHER" id="PTHR30502:SF0">
    <property type="entry name" value="PHOSPHOENOLPYRUVATE CARBOXYLASE FAMILY PROTEIN"/>
    <property type="match status" value="1"/>
</dbReference>
<dbReference type="Gene3D" id="3.20.20.60">
    <property type="entry name" value="Phosphoenolpyruvate-binding domains"/>
    <property type="match status" value="1"/>
</dbReference>
<dbReference type="InterPro" id="IPR040442">
    <property type="entry name" value="Pyrv_kinase-like_dom_sf"/>
</dbReference>
<dbReference type="PANTHER" id="PTHR30502">
    <property type="entry name" value="2-KETO-3-DEOXY-L-RHAMNONATE ALDOLASE"/>
    <property type="match status" value="1"/>
</dbReference>
<name>A0A9D1ACL5_9FIRM</name>
<sequence length="252" mass="27327">MILKEKLQEKKVSGILIKVTGHPAAVLIARDVGMDFVFYDCEHGTISYEKLHDLMVLGNQAGIPSIVRVPQLARGDVSKILDYGAVGVMVPMIESAEDAAKLVEWSKYPPIGKRSYSGGANTNYGPSGGHASNMLSMNRRTLTIVQIETEEGVRRADEILSVDGIDAAIVGPCDLGISMGIPDDVMDSRELSAIKKVAEACRRHGRFFGIIGSMELMKYFEKELDIIVTAIDTNLLRAGMAASVEACRKLGK</sequence>
<protein>
    <submittedName>
        <fullName evidence="5">2,4-dihydroxyhept-2-ene-1,7-dioic acid aldolase</fullName>
    </submittedName>
</protein>
<reference evidence="5" key="2">
    <citation type="journal article" date="2021" name="PeerJ">
        <title>Extensive microbial diversity within the chicken gut microbiome revealed by metagenomics and culture.</title>
        <authorList>
            <person name="Gilroy R."/>
            <person name="Ravi A."/>
            <person name="Getino M."/>
            <person name="Pursley I."/>
            <person name="Horton D.L."/>
            <person name="Alikhan N.F."/>
            <person name="Baker D."/>
            <person name="Gharbi K."/>
            <person name="Hall N."/>
            <person name="Watson M."/>
            <person name="Adriaenssens E.M."/>
            <person name="Foster-Nyarko E."/>
            <person name="Jarju S."/>
            <person name="Secka A."/>
            <person name="Antonio M."/>
            <person name="Oren A."/>
            <person name="Chaudhuri R.R."/>
            <person name="La Ragione R."/>
            <person name="Hildebrand F."/>
            <person name="Pallen M.J."/>
        </authorList>
    </citation>
    <scope>NUCLEOTIDE SEQUENCE</scope>
    <source>
        <strain evidence="5">ChiSjej4B22-8148</strain>
    </source>
</reference>
<organism evidence="5 6">
    <name type="scientific">Candidatus Choladousia intestinavium</name>
    <dbReference type="NCBI Taxonomy" id="2840727"/>
    <lineage>
        <taxon>Bacteria</taxon>
        <taxon>Bacillati</taxon>
        <taxon>Bacillota</taxon>
        <taxon>Clostridia</taxon>
        <taxon>Lachnospirales</taxon>
        <taxon>Lachnospiraceae</taxon>
        <taxon>Lachnospiraceae incertae sedis</taxon>
        <taxon>Candidatus Choladousia</taxon>
    </lineage>
</organism>
<dbReference type="EMBL" id="DVGK01000093">
    <property type="protein sequence ID" value="HIR13900.1"/>
    <property type="molecule type" value="Genomic_DNA"/>
</dbReference>
<dbReference type="InterPro" id="IPR015813">
    <property type="entry name" value="Pyrv/PenolPyrv_kinase-like_dom"/>
</dbReference>